<dbReference type="CDD" id="cd06257">
    <property type="entry name" value="DnaJ"/>
    <property type="match status" value="1"/>
</dbReference>
<dbReference type="Gene3D" id="1.10.287.110">
    <property type="entry name" value="DnaJ domain"/>
    <property type="match status" value="1"/>
</dbReference>
<evidence type="ECO:0000259" key="3">
    <source>
        <dbReference type="PROSITE" id="PS50076"/>
    </source>
</evidence>
<gene>
    <name evidence="4" type="ORF">PECAL_1P26980</name>
</gene>
<dbReference type="GO" id="GO:0005783">
    <property type="term" value="C:endoplasmic reticulum"/>
    <property type="evidence" value="ECO:0007669"/>
    <property type="project" value="UniProtKB-ARBA"/>
</dbReference>
<sequence>MDSYYAMLKVTRDSKFPEDVTKSYRKLALRAHPDKGGSKEAFDALHRAYEVLKDEEKRKVYDRFGFDFGDDESADELLGELSPMAMRLIGIAIFRAALCGAVVVGLRYRVPRTLCIAACGGCVVYGRTRSDRDFEFLGYRAVFVPLIAWLASYMSLTFVFDVVVYAITFGALEWENLSVKGAALVAAVVGRWWFGASLWFFVKLLLAFGVLLIVAHLFFVVVASVVKEVVDLKLAAYGDKFRKCMRDGQAPPQKKEEAPPPAPAPAKASPRQAARKNSMNAGFLNNPKKKNR</sequence>
<evidence type="ECO:0000256" key="2">
    <source>
        <dbReference type="SAM" id="Phobius"/>
    </source>
</evidence>
<feature type="transmembrane region" description="Helical" evidence="2">
    <location>
        <begin position="200"/>
        <end position="226"/>
    </location>
</feature>
<evidence type="ECO:0000313" key="5">
    <source>
        <dbReference type="Proteomes" id="UP000789595"/>
    </source>
</evidence>
<proteinExistence type="predicted"/>
<dbReference type="InterPro" id="IPR051100">
    <property type="entry name" value="DnaJ_subfamily_B/C"/>
</dbReference>
<dbReference type="SUPFAM" id="SSF46565">
    <property type="entry name" value="Chaperone J-domain"/>
    <property type="match status" value="1"/>
</dbReference>
<protein>
    <recommendedName>
        <fullName evidence="3">J domain-containing protein</fullName>
    </recommendedName>
</protein>
<comment type="caution">
    <text evidence="4">The sequence shown here is derived from an EMBL/GenBank/DDBJ whole genome shotgun (WGS) entry which is preliminary data.</text>
</comment>
<dbReference type="InterPro" id="IPR001623">
    <property type="entry name" value="DnaJ_domain"/>
</dbReference>
<feature type="domain" description="J" evidence="3">
    <location>
        <begin position="3"/>
        <end position="65"/>
    </location>
</feature>
<dbReference type="EMBL" id="CAKKNE010000001">
    <property type="protein sequence ID" value="CAH0366220.1"/>
    <property type="molecule type" value="Genomic_DNA"/>
</dbReference>
<feature type="transmembrane region" description="Helical" evidence="2">
    <location>
        <begin position="84"/>
        <end position="106"/>
    </location>
</feature>
<keyword evidence="2" id="KW-0812">Transmembrane</keyword>
<dbReference type="InterPro" id="IPR036869">
    <property type="entry name" value="J_dom_sf"/>
</dbReference>
<dbReference type="SMART" id="SM00271">
    <property type="entry name" value="DnaJ"/>
    <property type="match status" value="1"/>
</dbReference>
<dbReference type="PANTHER" id="PTHR43908">
    <property type="entry name" value="AT29763P-RELATED"/>
    <property type="match status" value="1"/>
</dbReference>
<dbReference type="AlphaFoldDB" id="A0A8J2WUM1"/>
<accession>A0A8J2WUM1</accession>
<evidence type="ECO:0000256" key="1">
    <source>
        <dbReference type="SAM" id="MobiDB-lite"/>
    </source>
</evidence>
<evidence type="ECO:0000313" key="4">
    <source>
        <dbReference type="EMBL" id="CAH0366220.1"/>
    </source>
</evidence>
<keyword evidence="2" id="KW-1133">Transmembrane helix</keyword>
<feature type="transmembrane region" description="Helical" evidence="2">
    <location>
        <begin position="142"/>
        <end position="165"/>
    </location>
</feature>
<keyword evidence="2" id="KW-0472">Membrane</keyword>
<dbReference type="Proteomes" id="UP000789595">
    <property type="component" value="Unassembled WGS sequence"/>
</dbReference>
<organism evidence="4 5">
    <name type="scientific">Pelagomonas calceolata</name>
    <dbReference type="NCBI Taxonomy" id="35677"/>
    <lineage>
        <taxon>Eukaryota</taxon>
        <taxon>Sar</taxon>
        <taxon>Stramenopiles</taxon>
        <taxon>Ochrophyta</taxon>
        <taxon>Pelagophyceae</taxon>
        <taxon>Pelagomonadales</taxon>
        <taxon>Pelagomonadaceae</taxon>
        <taxon>Pelagomonas</taxon>
    </lineage>
</organism>
<feature type="compositionally biased region" description="Low complexity" evidence="1">
    <location>
        <begin position="265"/>
        <end position="276"/>
    </location>
</feature>
<dbReference type="InterPro" id="IPR018253">
    <property type="entry name" value="DnaJ_domain_CS"/>
</dbReference>
<reference evidence="4" key="1">
    <citation type="submission" date="2021-11" db="EMBL/GenBank/DDBJ databases">
        <authorList>
            <consortium name="Genoscope - CEA"/>
            <person name="William W."/>
        </authorList>
    </citation>
    <scope>NUCLEOTIDE SEQUENCE</scope>
</reference>
<keyword evidence="5" id="KW-1185">Reference proteome</keyword>
<dbReference type="Pfam" id="PF00226">
    <property type="entry name" value="DnaJ"/>
    <property type="match status" value="1"/>
</dbReference>
<dbReference type="PROSITE" id="PS50076">
    <property type="entry name" value="DNAJ_2"/>
    <property type="match status" value="1"/>
</dbReference>
<feature type="region of interest" description="Disordered" evidence="1">
    <location>
        <begin position="246"/>
        <end position="292"/>
    </location>
</feature>
<dbReference type="PROSITE" id="PS00636">
    <property type="entry name" value="DNAJ_1"/>
    <property type="match status" value="1"/>
</dbReference>
<dbReference type="OrthoDB" id="38915at2759"/>
<name>A0A8J2WUM1_9STRA</name>